<dbReference type="GO" id="GO:0005524">
    <property type="term" value="F:ATP binding"/>
    <property type="evidence" value="ECO:0007669"/>
    <property type="project" value="InterPro"/>
</dbReference>
<keyword evidence="2" id="KW-1185">Reference proteome</keyword>
<accession>A0A318V5L9</accession>
<dbReference type="EMBL" id="QKLW01000002">
    <property type="protein sequence ID" value="PYF83111.1"/>
    <property type="molecule type" value="Genomic_DNA"/>
</dbReference>
<organism evidence="1 2">
    <name type="scientific">Marinomonas alcarazii</name>
    <dbReference type="NCBI Taxonomy" id="491949"/>
    <lineage>
        <taxon>Bacteria</taxon>
        <taxon>Pseudomonadati</taxon>
        <taxon>Pseudomonadota</taxon>
        <taxon>Gammaproteobacteria</taxon>
        <taxon>Oceanospirillales</taxon>
        <taxon>Oceanospirillaceae</taxon>
        <taxon>Marinomonas</taxon>
    </lineage>
</organism>
<dbReference type="Proteomes" id="UP000247551">
    <property type="component" value="Unassembled WGS sequence"/>
</dbReference>
<comment type="caution">
    <text evidence="1">The sequence shown here is derived from an EMBL/GenBank/DDBJ whole genome shotgun (WGS) entry which is preliminary data.</text>
</comment>
<protein>
    <submittedName>
        <fullName evidence="1">Uncharacterized protein</fullName>
    </submittedName>
</protein>
<gene>
    <name evidence="1" type="ORF">DFP75_102201</name>
</gene>
<reference evidence="1 2" key="1">
    <citation type="submission" date="2018-06" db="EMBL/GenBank/DDBJ databases">
        <title>Genomic Encyclopedia of Type Strains, Phase III (KMG-III): the genomes of soil and plant-associated and newly described type strains.</title>
        <authorList>
            <person name="Whitman W."/>
        </authorList>
    </citation>
    <scope>NUCLEOTIDE SEQUENCE [LARGE SCALE GENOMIC DNA]</scope>
    <source>
        <strain evidence="1 2">CECT 7730</strain>
    </source>
</reference>
<dbReference type="RefSeq" id="WP_110573227.1">
    <property type="nucleotide sequence ID" value="NZ_QKLW01000002.1"/>
</dbReference>
<sequence>MPNLKMTLLENSISFFLESVNKAIQAESDEDKWKFAILLLVQAIETSLKERLRRTNEIFVYSNIDKPKHTVDLGLAIERLEKISKVNLKQPDVKCIRTASELRNQIVHFEFDLSIEQIKSNFVSLVGFYTSFCRDHLDSDIVSLLPPKLHSELLNLDSYIEELENRASERMVAEEIPDDEVWECPACKKDTFVIHDGTDTCYLCGHSEPVVECEHCQALEFEEDLEQVDFGNMKGWESYKALCKDCFSKLENENPYEEYY</sequence>
<dbReference type="PROSITE" id="PS00603">
    <property type="entry name" value="TK_CELLULAR_TYPE"/>
    <property type="match status" value="1"/>
</dbReference>
<name>A0A318V5L9_9GAMM</name>
<dbReference type="InterPro" id="IPR020633">
    <property type="entry name" value="Thymidine_kinase_CS"/>
</dbReference>
<dbReference type="AlphaFoldDB" id="A0A318V5L9"/>
<evidence type="ECO:0000313" key="2">
    <source>
        <dbReference type="Proteomes" id="UP000247551"/>
    </source>
</evidence>
<dbReference type="GO" id="GO:0004797">
    <property type="term" value="F:thymidine kinase activity"/>
    <property type="evidence" value="ECO:0007669"/>
    <property type="project" value="InterPro"/>
</dbReference>
<evidence type="ECO:0000313" key="1">
    <source>
        <dbReference type="EMBL" id="PYF83111.1"/>
    </source>
</evidence>
<proteinExistence type="predicted"/>